<keyword evidence="2" id="KW-1185">Reference proteome</keyword>
<sequence>MLILFLHACRYKLESAKSVIENHYTIKTHAPEIWGKRDPLSRDVQDALDVDCG</sequence>
<proteinExistence type="predicted"/>
<dbReference type="SUPFAM" id="SSF46938">
    <property type="entry name" value="CRAL/TRIO N-terminal domain"/>
    <property type="match status" value="1"/>
</dbReference>
<dbReference type="InterPro" id="IPR036273">
    <property type="entry name" value="CRAL/TRIO_N_dom_sf"/>
</dbReference>
<dbReference type="Proteomes" id="UP001153148">
    <property type="component" value="Unassembled WGS sequence"/>
</dbReference>
<evidence type="ECO:0000313" key="1">
    <source>
        <dbReference type="EMBL" id="CAG2068583.1"/>
    </source>
</evidence>
<organism evidence="1 2">
    <name type="scientific">Timema podura</name>
    <name type="common">Walking stick</name>
    <dbReference type="NCBI Taxonomy" id="61482"/>
    <lineage>
        <taxon>Eukaryota</taxon>
        <taxon>Metazoa</taxon>
        <taxon>Ecdysozoa</taxon>
        <taxon>Arthropoda</taxon>
        <taxon>Hexapoda</taxon>
        <taxon>Insecta</taxon>
        <taxon>Pterygota</taxon>
        <taxon>Neoptera</taxon>
        <taxon>Polyneoptera</taxon>
        <taxon>Phasmatodea</taxon>
        <taxon>Timematodea</taxon>
        <taxon>Timematoidea</taxon>
        <taxon>Timematidae</taxon>
        <taxon>Timema</taxon>
    </lineage>
</organism>
<comment type="caution">
    <text evidence="1">The sequence shown here is derived from an EMBL/GenBank/DDBJ whole genome shotgun (WGS) entry which is preliminary data.</text>
</comment>
<dbReference type="EMBL" id="CAJPIN010095255">
    <property type="protein sequence ID" value="CAG2068583.1"/>
    <property type="molecule type" value="Genomic_DNA"/>
</dbReference>
<name>A0ABN7PSM7_TIMPD</name>
<gene>
    <name evidence="1" type="ORF">TPAB3V08_LOCUS15526</name>
</gene>
<evidence type="ECO:0000313" key="2">
    <source>
        <dbReference type="Proteomes" id="UP001153148"/>
    </source>
</evidence>
<protein>
    <submittedName>
        <fullName evidence="1">Uncharacterized protein</fullName>
    </submittedName>
</protein>
<reference evidence="1" key="1">
    <citation type="submission" date="2021-03" db="EMBL/GenBank/DDBJ databases">
        <authorList>
            <person name="Tran Van P."/>
        </authorList>
    </citation>
    <scope>NUCLEOTIDE SEQUENCE</scope>
</reference>
<accession>A0ABN7PSM7</accession>